<gene>
    <name evidence="2" type="ORF">SCHPADRAFT_998387</name>
</gene>
<feature type="compositionally biased region" description="Basic and acidic residues" evidence="1">
    <location>
        <begin position="211"/>
        <end position="220"/>
    </location>
</feature>
<feature type="compositionally biased region" description="Low complexity" evidence="1">
    <location>
        <begin position="695"/>
        <end position="719"/>
    </location>
</feature>
<dbReference type="OrthoDB" id="3268048at2759"/>
<protein>
    <submittedName>
        <fullName evidence="2">Uncharacterized protein</fullName>
    </submittedName>
</protein>
<feature type="compositionally biased region" description="Low complexity" evidence="1">
    <location>
        <begin position="509"/>
        <end position="518"/>
    </location>
</feature>
<reference evidence="2 3" key="1">
    <citation type="submission" date="2015-04" db="EMBL/GenBank/DDBJ databases">
        <title>Complete genome sequence of Schizopora paradoxa KUC8140, a cosmopolitan wood degrader in East Asia.</title>
        <authorList>
            <consortium name="DOE Joint Genome Institute"/>
            <person name="Min B."/>
            <person name="Park H."/>
            <person name="Jang Y."/>
            <person name="Kim J.-J."/>
            <person name="Kim K.H."/>
            <person name="Pangilinan J."/>
            <person name="Lipzen A."/>
            <person name="Riley R."/>
            <person name="Grigoriev I.V."/>
            <person name="Spatafora J.W."/>
            <person name="Choi I.-G."/>
        </authorList>
    </citation>
    <scope>NUCLEOTIDE SEQUENCE [LARGE SCALE GENOMIC DNA]</scope>
    <source>
        <strain evidence="2 3">KUC8140</strain>
    </source>
</reference>
<keyword evidence="3" id="KW-1185">Reference proteome</keyword>
<feature type="compositionally biased region" description="Pro residues" evidence="1">
    <location>
        <begin position="663"/>
        <end position="681"/>
    </location>
</feature>
<dbReference type="STRING" id="27342.A0A0H2RKE1"/>
<sequence length="985" mass="105857">MAVDSSPTKVELRASVLNAALDLGIRNSVVARWVFDPIAEAEDTDYEESNPGLTTSPSSTNTSRSSHADSVTPSDEYGSEDPHPLTSAIIRSKLNGPRVAVAVPDEHPSRISEDINYSAVAESNPLGAPEIDNAANKVKRHGFRKRFMGSAPADDDTDGGYLSDAVGKKTTKSKGTLFKKRRNKTTGEEYESDGGYLSEAPKSSKKKGKKEKLNAKRALDDSDVLLTSVNASLLPTQEELSLSRSLSPAVRNSDDIRPSIEASVNIGTPSKRKEKEKERGRERDNSNMPETPSKKRGLFRMMTGREKSKERKEKDKDKKEEPEALPPMPKMPLPIAERFARADAPSGRSTPIDQNPLPPLVPSTAIPSTSSGSATPRIASPEPVLPTRIAGSSSINAQPSNSLITRLDVAVPRGSLDDAVGFSSANNSRNGSLDVDRRDVFWKPRSLSPPPVASRKGATSPNPPFPRKKPLFSRRQNSGTSVSSEDESSQDGHGSKSRPTKIGIISGPNPHLTVANAAAAPPSPLSLVAALTSRNGRSPSKDVIVEKDSAEIAPWNKRRAANATDASQTIEPPKSSVRASALSIVVPSSSYIVPSPHASPMPPLAQSSATASLAPPAASFVPSSPVSPGLAAQRQNSAQKSKPMPLGLPTTPTRASVLAYYDIPPPSPPPTTPLPEVPPSAPEVDDAGPSRSRRFLSPNPSRFPSSRSPSPLRPALRSNQTSPGSVGRGRVSPLPSPSPSPRPGGLFNQPIPYAKRGKESPFPSRPILPKEDNPILQNLVSRRPTLTVRSRTQSYRNGTILGEEVYDDGEEGDPIEPLDIEEEAMCLERERARARGEKRVYFSDTTSAEDDGDEAYDGIVQETEVDVQDASAKRPPLEPSHSSSGVDEFFDADEGDDDDRSLYTDGDELSMHSRYSFLDPDRSAAVRERFMKRVESFYNKSFEHGGVDEIPEVPAVPQSLRDAAAASVASALPDRKGILKSSSYF</sequence>
<feature type="region of interest" description="Disordered" evidence="1">
    <location>
        <begin position="416"/>
        <end position="518"/>
    </location>
</feature>
<dbReference type="EMBL" id="KQ085985">
    <property type="protein sequence ID" value="KLO12092.1"/>
    <property type="molecule type" value="Genomic_DNA"/>
</dbReference>
<feature type="compositionally biased region" description="Polar residues" evidence="1">
    <location>
        <begin position="225"/>
        <end position="246"/>
    </location>
</feature>
<feature type="region of interest" description="Disordered" evidence="1">
    <location>
        <begin position="555"/>
        <end position="578"/>
    </location>
</feature>
<feature type="compositionally biased region" description="Basic residues" evidence="1">
    <location>
        <begin position="169"/>
        <end position="184"/>
    </location>
</feature>
<feature type="compositionally biased region" description="Acidic residues" evidence="1">
    <location>
        <begin position="888"/>
        <end position="899"/>
    </location>
</feature>
<feature type="region of interest" description="Disordered" evidence="1">
    <location>
        <begin position="592"/>
        <end position="818"/>
    </location>
</feature>
<dbReference type="AlphaFoldDB" id="A0A0H2RKE1"/>
<organism evidence="2 3">
    <name type="scientific">Schizopora paradoxa</name>
    <dbReference type="NCBI Taxonomy" id="27342"/>
    <lineage>
        <taxon>Eukaryota</taxon>
        <taxon>Fungi</taxon>
        <taxon>Dikarya</taxon>
        <taxon>Basidiomycota</taxon>
        <taxon>Agaricomycotina</taxon>
        <taxon>Agaricomycetes</taxon>
        <taxon>Hymenochaetales</taxon>
        <taxon>Schizoporaceae</taxon>
        <taxon>Schizopora</taxon>
    </lineage>
</organism>
<name>A0A0H2RKE1_9AGAM</name>
<feature type="region of interest" description="Disordered" evidence="1">
    <location>
        <begin position="148"/>
        <end position="402"/>
    </location>
</feature>
<feature type="compositionally biased region" description="Polar residues" evidence="1">
    <location>
        <begin position="787"/>
        <end position="797"/>
    </location>
</feature>
<evidence type="ECO:0000256" key="1">
    <source>
        <dbReference type="SAM" id="MobiDB-lite"/>
    </source>
</evidence>
<feature type="compositionally biased region" description="Basic and acidic residues" evidence="1">
    <location>
        <begin position="271"/>
        <end position="285"/>
    </location>
</feature>
<feature type="compositionally biased region" description="Polar residues" evidence="1">
    <location>
        <begin position="390"/>
        <end position="402"/>
    </location>
</feature>
<accession>A0A0H2RKE1</accession>
<feature type="compositionally biased region" description="Low complexity" evidence="1">
    <location>
        <begin position="604"/>
        <end position="628"/>
    </location>
</feature>
<feature type="compositionally biased region" description="Acidic residues" evidence="1">
    <location>
        <begin position="804"/>
        <end position="818"/>
    </location>
</feature>
<feature type="compositionally biased region" description="Low complexity" evidence="1">
    <location>
        <begin position="54"/>
        <end position="65"/>
    </location>
</feature>
<dbReference type="InParanoid" id="A0A0H2RKE1"/>
<feature type="region of interest" description="Disordered" evidence="1">
    <location>
        <begin position="843"/>
        <end position="906"/>
    </location>
</feature>
<feature type="compositionally biased region" description="Acidic residues" evidence="1">
    <location>
        <begin position="847"/>
        <end position="856"/>
    </location>
</feature>
<dbReference type="Proteomes" id="UP000053477">
    <property type="component" value="Unassembled WGS sequence"/>
</dbReference>
<evidence type="ECO:0000313" key="3">
    <source>
        <dbReference type="Proteomes" id="UP000053477"/>
    </source>
</evidence>
<evidence type="ECO:0000313" key="2">
    <source>
        <dbReference type="EMBL" id="KLO12092.1"/>
    </source>
</evidence>
<feature type="region of interest" description="Disordered" evidence="1">
    <location>
        <begin position="41"/>
        <end position="86"/>
    </location>
</feature>
<feature type="compositionally biased region" description="Polar residues" evidence="1">
    <location>
        <begin position="365"/>
        <end position="374"/>
    </location>
</feature>
<proteinExistence type="predicted"/>
<feature type="compositionally biased region" description="Basic and acidic residues" evidence="1">
    <location>
        <begin position="303"/>
        <end position="322"/>
    </location>
</feature>